<evidence type="ECO:0000256" key="4">
    <source>
        <dbReference type="ARBA" id="ARBA00022741"/>
    </source>
</evidence>
<keyword evidence="2" id="KW-0433">Leucine-rich repeat</keyword>
<dbReference type="SUPFAM" id="SSF52540">
    <property type="entry name" value="P-loop containing nucleoside triphosphate hydrolases"/>
    <property type="match status" value="1"/>
</dbReference>
<dbReference type="InterPro" id="IPR002182">
    <property type="entry name" value="NB-ARC"/>
</dbReference>
<dbReference type="GO" id="GO:0006952">
    <property type="term" value="P:defense response"/>
    <property type="evidence" value="ECO:0007669"/>
    <property type="project" value="UniProtKB-KW"/>
</dbReference>
<evidence type="ECO:0000256" key="6">
    <source>
        <dbReference type="ARBA" id="ARBA00022840"/>
    </source>
</evidence>
<feature type="domain" description="NB-ARC" evidence="7">
    <location>
        <begin position="235"/>
        <end position="398"/>
    </location>
</feature>
<dbReference type="CDD" id="cd14798">
    <property type="entry name" value="RX-CC_like"/>
    <property type="match status" value="1"/>
</dbReference>
<dbReference type="Pfam" id="PF00931">
    <property type="entry name" value="NB-ARC"/>
    <property type="match status" value="1"/>
</dbReference>
<keyword evidence="4" id="KW-0547">Nucleotide-binding</keyword>
<evidence type="ECO:0000259" key="7">
    <source>
        <dbReference type="Pfam" id="PF00931"/>
    </source>
</evidence>
<dbReference type="Proteomes" id="UP000032180">
    <property type="component" value="Chromosome 11"/>
</dbReference>
<evidence type="ECO:0000256" key="5">
    <source>
        <dbReference type="ARBA" id="ARBA00022821"/>
    </source>
</evidence>
<reference evidence="9" key="3">
    <citation type="submission" date="2015-04" db="UniProtKB">
        <authorList>
            <consortium name="EnsemblPlants"/>
        </authorList>
    </citation>
    <scope>IDENTIFICATION</scope>
</reference>
<dbReference type="GO" id="GO:0043531">
    <property type="term" value="F:ADP binding"/>
    <property type="evidence" value="ECO:0007669"/>
    <property type="project" value="InterPro"/>
</dbReference>
<evidence type="ECO:0000313" key="10">
    <source>
        <dbReference type="Proteomes" id="UP000032180"/>
    </source>
</evidence>
<reference evidence="9 10" key="1">
    <citation type="submission" date="2012-08" db="EMBL/GenBank/DDBJ databases">
        <title>Oryza genome evolution.</title>
        <authorList>
            <person name="Wing R.A."/>
        </authorList>
    </citation>
    <scope>NUCLEOTIDE SEQUENCE</scope>
</reference>
<evidence type="ECO:0000259" key="8">
    <source>
        <dbReference type="Pfam" id="PF18052"/>
    </source>
</evidence>
<dbReference type="HOGENOM" id="CLU_000837_9_6_1"/>
<feature type="domain" description="Disease resistance N-terminal" evidence="8">
    <location>
        <begin position="78"/>
        <end position="151"/>
    </location>
</feature>
<dbReference type="Gene3D" id="3.40.50.300">
    <property type="entry name" value="P-loop containing nucleotide triphosphate hydrolases"/>
    <property type="match status" value="1"/>
</dbReference>
<dbReference type="PANTHER" id="PTHR36766">
    <property type="entry name" value="PLANT BROAD-SPECTRUM MILDEW RESISTANCE PROTEIN RPW8"/>
    <property type="match status" value="1"/>
</dbReference>
<keyword evidence="3" id="KW-0677">Repeat</keyword>
<dbReference type="Pfam" id="PF18052">
    <property type="entry name" value="Rx_N"/>
    <property type="match status" value="1"/>
</dbReference>
<accession>A0A0D9XVQ0</accession>
<protein>
    <recommendedName>
        <fullName evidence="11">NB-ARC domain-containing protein</fullName>
    </recommendedName>
</protein>
<keyword evidence="5" id="KW-0611">Plant defense</keyword>
<dbReference type="Gramene" id="LPERR11G20310.4">
    <property type="protein sequence ID" value="LPERR11G20310.4"/>
    <property type="gene ID" value="LPERR11G20310"/>
</dbReference>
<dbReference type="AlphaFoldDB" id="A0A0D9XVQ0"/>
<evidence type="ECO:0000256" key="2">
    <source>
        <dbReference type="ARBA" id="ARBA00022614"/>
    </source>
</evidence>
<name>A0A0D9XVQ0_9ORYZ</name>
<dbReference type="GO" id="GO:0005524">
    <property type="term" value="F:ATP binding"/>
    <property type="evidence" value="ECO:0007669"/>
    <property type="project" value="UniProtKB-KW"/>
</dbReference>
<dbReference type="InterPro" id="IPR038005">
    <property type="entry name" value="RX-like_CC"/>
</dbReference>
<dbReference type="PANTHER" id="PTHR36766:SF36">
    <property type="entry name" value="AAA+ ATPASE DOMAIN-CONTAINING PROTEIN"/>
    <property type="match status" value="1"/>
</dbReference>
<reference evidence="10" key="2">
    <citation type="submission" date="2013-12" db="EMBL/GenBank/DDBJ databases">
        <authorList>
            <person name="Yu Y."/>
            <person name="Lee S."/>
            <person name="de Baynast K."/>
            <person name="Wissotski M."/>
            <person name="Liu L."/>
            <person name="Talag J."/>
            <person name="Goicoechea J."/>
            <person name="Angelova A."/>
            <person name="Jetty R."/>
            <person name="Kudrna D."/>
            <person name="Golser W."/>
            <person name="Rivera L."/>
            <person name="Zhang J."/>
            <person name="Wing R."/>
        </authorList>
    </citation>
    <scope>NUCLEOTIDE SEQUENCE</scope>
</reference>
<keyword evidence="6" id="KW-0067">ATP-binding</keyword>
<comment type="similarity">
    <text evidence="1">Belongs to the disease resistance NB-LRR family.</text>
</comment>
<dbReference type="PRINTS" id="PR00364">
    <property type="entry name" value="DISEASERSIST"/>
</dbReference>
<proteinExistence type="inferred from homology"/>
<dbReference type="InterPro" id="IPR027417">
    <property type="entry name" value="P-loop_NTPase"/>
</dbReference>
<evidence type="ECO:0008006" key="11">
    <source>
        <dbReference type="Google" id="ProtNLM"/>
    </source>
</evidence>
<evidence type="ECO:0000256" key="1">
    <source>
        <dbReference type="ARBA" id="ARBA00008894"/>
    </source>
</evidence>
<dbReference type="InterPro" id="IPR041118">
    <property type="entry name" value="Rx_N"/>
</dbReference>
<sequence>MCCTGEIPTASRRISATAPLPVNLQESRGTKQDYQKRYEHFTTFLTNLQATTAWLRIRRKTMVTTKEANETPKKCHFTVAQDELTLLWGVSGEITNLEDKLRSLRDYLADAERRRITDKSVQGWVRKLKDVMYDATDILDLCHLKAFGRSQQVDVGCLNPLLFCLRNPVFAHDIGSRIKALNARLDAICKSAKAFSFLKLEAYEDMAAPRRSSTADRKTDPVLDRSGVVGEKIEEDTRALVKRLTNIKPAMNITVVAVVGTGGIGKTTLAKKVFNDEAIQERFDKKIWLSVTQEVNDVELLKTAIKSVGGRGAGDSNNKSLLVPALVDAIRGKSFFLVLDDVWEEERAWHGLLKAPFSHGAAGSRVVVTTRHDTVARGMQAVYPFHHVDKLSPQDAWNCPLKMPGSVK</sequence>
<organism evidence="9 10">
    <name type="scientific">Leersia perrieri</name>
    <dbReference type="NCBI Taxonomy" id="77586"/>
    <lineage>
        <taxon>Eukaryota</taxon>
        <taxon>Viridiplantae</taxon>
        <taxon>Streptophyta</taxon>
        <taxon>Embryophyta</taxon>
        <taxon>Tracheophyta</taxon>
        <taxon>Spermatophyta</taxon>
        <taxon>Magnoliopsida</taxon>
        <taxon>Liliopsida</taxon>
        <taxon>Poales</taxon>
        <taxon>Poaceae</taxon>
        <taxon>BOP clade</taxon>
        <taxon>Oryzoideae</taxon>
        <taxon>Oryzeae</taxon>
        <taxon>Oryzinae</taxon>
        <taxon>Leersia</taxon>
    </lineage>
</organism>
<keyword evidence="10" id="KW-1185">Reference proteome</keyword>
<dbReference type="EnsemblPlants" id="LPERR11G20310.4">
    <property type="protein sequence ID" value="LPERR11G20310.4"/>
    <property type="gene ID" value="LPERR11G20310"/>
</dbReference>
<evidence type="ECO:0000313" key="9">
    <source>
        <dbReference type="EnsemblPlants" id="LPERR11G20310.4"/>
    </source>
</evidence>
<evidence type="ECO:0000256" key="3">
    <source>
        <dbReference type="ARBA" id="ARBA00022737"/>
    </source>
</evidence>
<dbReference type="Gene3D" id="1.20.5.4130">
    <property type="match status" value="1"/>
</dbReference>